<feature type="transmembrane region" description="Helical" evidence="6">
    <location>
        <begin position="360"/>
        <end position="377"/>
    </location>
</feature>
<proteinExistence type="predicted"/>
<dbReference type="InterPro" id="IPR004477">
    <property type="entry name" value="ComEC_N"/>
</dbReference>
<feature type="transmembrane region" description="Helical" evidence="6">
    <location>
        <begin position="389"/>
        <end position="411"/>
    </location>
</feature>
<keyword evidence="10" id="KW-1185">Reference proteome</keyword>
<dbReference type="GO" id="GO:0005886">
    <property type="term" value="C:plasma membrane"/>
    <property type="evidence" value="ECO:0007669"/>
    <property type="project" value="UniProtKB-SubCell"/>
</dbReference>
<feature type="transmembrane region" description="Helical" evidence="6">
    <location>
        <begin position="256"/>
        <end position="277"/>
    </location>
</feature>
<name>G2EDY1_9FLAO</name>
<dbReference type="Pfam" id="PF03772">
    <property type="entry name" value="Competence"/>
    <property type="match status" value="1"/>
</dbReference>
<keyword evidence="4 6" id="KW-1133">Transmembrane helix</keyword>
<accession>G2EDY1</accession>
<gene>
    <name evidence="9" type="ORF">BZARG_1797</name>
</gene>
<comment type="caution">
    <text evidence="9">The sequence shown here is derived from an EMBL/GenBank/DDBJ whole genome shotgun (WGS) entry which is preliminary data.</text>
</comment>
<dbReference type="STRING" id="1046627.BZARG_1797"/>
<dbReference type="Proteomes" id="UP000003730">
    <property type="component" value="Unassembled WGS sequence"/>
</dbReference>
<dbReference type="EMBL" id="AFXZ01000029">
    <property type="protein sequence ID" value="EGV43428.2"/>
    <property type="molecule type" value="Genomic_DNA"/>
</dbReference>
<keyword evidence="2" id="KW-1003">Cell membrane</keyword>
<dbReference type="RefSeq" id="WP_040288277.1">
    <property type="nucleotide sequence ID" value="NZ_AFXZ01000029.1"/>
</dbReference>
<dbReference type="eggNOG" id="COG0658">
    <property type="taxonomic scope" value="Bacteria"/>
</dbReference>
<feature type="domain" description="DUF4131" evidence="8">
    <location>
        <begin position="30"/>
        <end position="190"/>
    </location>
</feature>
<organism evidence="9 10">
    <name type="scientific">Bizionia argentinensis JUB59</name>
    <dbReference type="NCBI Taxonomy" id="1046627"/>
    <lineage>
        <taxon>Bacteria</taxon>
        <taxon>Pseudomonadati</taxon>
        <taxon>Bacteroidota</taxon>
        <taxon>Flavobacteriia</taxon>
        <taxon>Flavobacteriales</taxon>
        <taxon>Flavobacteriaceae</taxon>
        <taxon>Bizionia</taxon>
    </lineage>
</organism>
<feature type="transmembrane region" description="Helical" evidence="6">
    <location>
        <begin position="289"/>
        <end position="305"/>
    </location>
</feature>
<evidence type="ECO:0000313" key="9">
    <source>
        <dbReference type="EMBL" id="EGV43428.2"/>
    </source>
</evidence>
<evidence type="ECO:0000313" key="10">
    <source>
        <dbReference type="Proteomes" id="UP000003730"/>
    </source>
</evidence>
<sequence length="683" mass="78911">MKLLDFPIVKLAFCFMLGVLVSVQFAWSLDFSMVVSGVLLLILTILYFVYRKQFKQRIWFGLVTFITVMSLGNLRAHLDNHLNHDTHYTNQYNIKNGEFSQLHIHISELLKSNLYNHRYIANLQAINGKTVFGKILLNISKNDSISKLSVDDSVVIYGNLEEMSSPLNPYQFDYKKYLENHQIYAQINSRNNVISILSTEKHTIYGYADYIRQSLNKKLEKYNFEPEALAVINALLLGQRQDINKDLYADYVNAGAIHILAISGLHIGIILIILQWLLKPLIFTKNGNYIKAIIILIILWSYAILAGLSPSILRAVTMFSVVTVGIYLKRPYNIYNTLAVSAFLLLIINPELLFEVGFQLSYLAVIGIVAIHPLIFERLKTPYRFPNKIITLFTVSLAAQIGIFPLSILYFHQFPGLFLLTNVVIIPFLGIILGYGLVVFLMAFLNVPKNIITDGFGEIIHTMNVFFKWIAEQEVFIFRDIPMNWFLVIGFYLIILLLTQYFISKTYKRLVLALTAICLFTVGLFFNSYWYHSQDELIVFHKSRHSILSKKQGLHLEIYHNLDTLKMLSDYSISNYRIGNFIKNTSSHTLSNVYRFNDKQLLIIDSLAIFKNLTLNPDYLLLRESPKINLNRLIDSLNPKLIIMDGSNYKSYVKRWTETCKKRKRPFHYTGEKGAFILKQTRN</sequence>
<dbReference type="NCBIfam" id="TIGR00360">
    <property type="entry name" value="ComEC_N-term"/>
    <property type="match status" value="1"/>
</dbReference>
<comment type="subcellular location">
    <subcellularLocation>
        <location evidence="1">Cell membrane</location>
        <topology evidence="1">Multi-pass membrane protein</topology>
    </subcellularLocation>
</comment>
<keyword evidence="5 6" id="KW-0472">Membrane</keyword>
<feature type="transmembrane region" description="Helical" evidence="6">
    <location>
        <begin position="451"/>
        <end position="471"/>
    </location>
</feature>
<dbReference type="InterPro" id="IPR052159">
    <property type="entry name" value="Competence_DNA_uptake"/>
</dbReference>
<feature type="transmembrane region" description="Helical" evidence="6">
    <location>
        <begin position="510"/>
        <end position="531"/>
    </location>
</feature>
<dbReference type="PANTHER" id="PTHR30619:SF1">
    <property type="entry name" value="RECOMBINATION PROTEIN 2"/>
    <property type="match status" value="1"/>
</dbReference>
<dbReference type="AlphaFoldDB" id="G2EDY1"/>
<dbReference type="OrthoDB" id="9761531at2"/>
<keyword evidence="3 6" id="KW-0812">Transmembrane</keyword>
<feature type="domain" description="ComEC/Rec2-related protein" evidence="7">
    <location>
        <begin position="235"/>
        <end position="501"/>
    </location>
</feature>
<evidence type="ECO:0000256" key="5">
    <source>
        <dbReference type="ARBA" id="ARBA00023136"/>
    </source>
</evidence>
<evidence type="ECO:0000256" key="4">
    <source>
        <dbReference type="ARBA" id="ARBA00022989"/>
    </source>
</evidence>
<evidence type="ECO:0000256" key="1">
    <source>
        <dbReference type="ARBA" id="ARBA00004651"/>
    </source>
</evidence>
<feature type="transmembrane region" description="Helical" evidence="6">
    <location>
        <begin position="7"/>
        <end position="27"/>
    </location>
</feature>
<dbReference type="InterPro" id="IPR025405">
    <property type="entry name" value="DUF4131"/>
</dbReference>
<dbReference type="PATRIC" id="fig|1046627.3.peg.1726"/>
<evidence type="ECO:0000259" key="8">
    <source>
        <dbReference type="Pfam" id="PF13567"/>
    </source>
</evidence>
<evidence type="ECO:0000256" key="2">
    <source>
        <dbReference type="ARBA" id="ARBA00022475"/>
    </source>
</evidence>
<evidence type="ECO:0000256" key="6">
    <source>
        <dbReference type="SAM" id="Phobius"/>
    </source>
</evidence>
<dbReference type="Pfam" id="PF13567">
    <property type="entry name" value="DUF4131"/>
    <property type="match status" value="1"/>
</dbReference>
<feature type="transmembrane region" description="Helical" evidence="6">
    <location>
        <begin position="335"/>
        <end position="354"/>
    </location>
</feature>
<evidence type="ECO:0000259" key="7">
    <source>
        <dbReference type="Pfam" id="PF03772"/>
    </source>
</evidence>
<evidence type="ECO:0000256" key="3">
    <source>
        <dbReference type="ARBA" id="ARBA00022692"/>
    </source>
</evidence>
<dbReference type="PANTHER" id="PTHR30619">
    <property type="entry name" value="DNA INTERNALIZATION/COMPETENCE PROTEIN COMEC/REC2"/>
    <property type="match status" value="1"/>
</dbReference>
<feature type="transmembrane region" description="Helical" evidence="6">
    <location>
        <begin position="417"/>
        <end position="444"/>
    </location>
</feature>
<feature type="transmembrane region" description="Helical" evidence="6">
    <location>
        <begin position="33"/>
        <end position="50"/>
    </location>
</feature>
<feature type="transmembrane region" description="Helical" evidence="6">
    <location>
        <begin position="483"/>
        <end position="503"/>
    </location>
</feature>
<reference evidence="9 10" key="1">
    <citation type="journal article" date="2008" name="Int. J. Syst. Evol. Microbiol.">
        <title>Bizionia argentinensis sp. nov., isolated from surface marine water in Antarctica.</title>
        <authorList>
            <person name="Bercovich A."/>
            <person name="Vazquez S.C."/>
            <person name="Yankilevich P."/>
            <person name="Coria S.H."/>
            <person name="Foti M."/>
            <person name="Hernandez E."/>
            <person name="Vidal A."/>
            <person name="Ruberto L."/>
            <person name="Melo C."/>
            <person name="Marenssi S."/>
            <person name="Criscuolo M."/>
            <person name="Memoli M."/>
            <person name="Arguelles M."/>
            <person name="Mac Cormack W.P."/>
        </authorList>
    </citation>
    <scope>NUCLEOTIDE SEQUENCE [LARGE SCALE GENOMIC DNA]</scope>
    <source>
        <strain evidence="9 10">JUB59</strain>
    </source>
</reference>
<protein>
    <submittedName>
        <fullName evidence="9">ComEC family competence protein</fullName>
    </submittedName>
</protein>